<feature type="region of interest" description="Disordered" evidence="1">
    <location>
        <begin position="44"/>
        <end position="64"/>
    </location>
</feature>
<sequence>MFAAPQQYGIETPMRRVRTQQHPTRGIMNKFYWAKTTLRAIGAADGQPGTCPRNQLASQTVPAM</sequence>
<proteinExistence type="predicted"/>
<evidence type="ECO:0000313" key="3">
    <source>
        <dbReference type="Proteomes" id="UP000259465"/>
    </source>
</evidence>
<evidence type="ECO:0000313" key="2">
    <source>
        <dbReference type="EMBL" id="AXT48820.1"/>
    </source>
</evidence>
<dbReference type="EMBL" id="CP031968">
    <property type="protein sequence ID" value="AXT48820.1"/>
    <property type="molecule type" value="Genomic_DNA"/>
</dbReference>
<dbReference type="Proteomes" id="UP000259465">
    <property type="component" value="Chromosome"/>
</dbReference>
<organism evidence="2 3">
    <name type="scientific">Chromobacterium rhizoryzae</name>
    <dbReference type="NCBI Taxonomy" id="1778675"/>
    <lineage>
        <taxon>Bacteria</taxon>
        <taxon>Pseudomonadati</taxon>
        <taxon>Pseudomonadota</taxon>
        <taxon>Betaproteobacteria</taxon>
        <taxon>Neisseriales</taxon>
        <taxon>Chromobacteriaceae</taxon>
        <taxon>Chromobacterium</taxon>
    </lineage>
</organism>
<dbReference type="KEGG" id="crz:D1345_22805"/>
<feature type="compositionally biased region" description="Polar residues" evidence="1">
    <location>
        <begin position="52"/>
        <end position="64"/>
    </location>
</feature>
<dbReference type="AlphaFoldDB" id="A0AAD0W9X9"/>
<protein>
    <submittedName>
        <fullName evidence="2">Uncharacterized protein</fullName>
    </submittedName>
</protein>
<accession>A0AAD0W9X9</accession>
<reference evidence="2 3" key="1">
    <citation type="submission" date="2018-08" db="EMBL/GenBank/DDBJ databases">
        <title>Complete genome sequence of JP2-74.</title>
        <authorList>
            <person name="Wu L."/>
        </authorList>
    </citation>
    <scope>NUCLEOTIDE SEQUENCE [LARGE SCALE GENOMIC DNA]</scope>
    <source>
        <strain evidence="2 3">JP2-74</strain>
    </source>
</reference>
<evidence type="ECO:0000256" key="1">
    <source>
        <dbReference type="SAM" id="MobiDB-lite"/>
    </source>
</evidence>
<keyword evidence="3" id="KW-1185">Reference proteome</keyword>
<gene>
    <name evidence="2" type="ORF">D1345_22805</name>
</gene>
<name>A0AAD0W9X9_9NEIS</name>